<sequence length="74" mass="8366">MEKFFLKKDELLDICKSSENEELSSKAVLLENILNEDVVGGTGTIGYAQSYSQSYTEHYGQSYSRQIDVTLTHL</sequence>
<dbReference type="RefSeq" id="WP_111954059.1">
    <property type="nucleotide sequence ID" value="NZ_BJYI01000006.1"/>
</dbReference>
<dbReference type="AlphaFoldDB" id="A0A511Y9X6"/>
<dbReference type="EMBL" id="BJYI01000006">
    <property type="protein sequence ID" value="GEN71965.1"/>
    <property type="molecule type" value="Genomic_DNA"/>
</dbReference>
<dbReference type="Proteomes" id="UP000321150">
    <property type="component" value="Unassembled WGS sequence"/>
</dbReference>
<reference evidence="1 2" key="1">
    <citation type="submission" date="2019-07" db="EMBL/GenBank/DDBJ databases">
        <title>Whole genome shotgun sequence of Chryseobacterium lathyri NBRC 105250.</title>
        <authorList>
            <person name="Hosoyama A."/>
            <person name="Uohara A."/>
            <person name="Ohji S."/>
            <person name="Ichikawa N."/>
        </authorList>
    </citation>
    <scope>NUCLEOTIDE SEQUENCE [LARGE SCALE GENOMIC DNA]</scope>
    <source>
        <strain evidence="1 2">NBRC 105250</strain>
    </source>
</reference>
<dbReference type="OrthoDB" id="9870819at2"/>
<name>A0A511Y9X6_9FLAO</name>
<comment type="caution">
    <text evidence="1">The sequence shown here is derived from an EMBL/GenBank/DDBJ whole genome shotgun (WGS) entry which is preliminary data.</text>
</comment>
<evidence type="ECO:0000313" key="2">
    <source>
        <dbReference type="Proteomes" id="UP000321150"/>
    </source>
</evidence>
<accession>A0A511Y9X6</accession>
<proteinExistence type="predicted"/>
<organism evidence="1 2">
    <name type="scientific">Chryseobacterium lathyri</name>
    <dbReference type="NCBI Taxonomy" id="395933"/>
    <lineage>
        <taxon>Bacteria</taxon>
        <taxon>Pseudomonadati</taxon>
        <taxon>Bacteroidota</taxon>
        <taxon>Flavobacteriia</taxon>
        <taxon>Flavobacteriales</taxon>
        <taxon>Weeksellaceae</taxon>
        <taxon>Chryseobacterium group</taxon>
        <taxon>Chryseobacterium</taxon>
    </lineage>
</organism>
<gene>
    <name evidence="1" type="ORF">CLA01_20370</name>
</gene>
<evidence type="ECO:0000313" key="1">
    <source>
        <dbReference type="EMBL" id="GEN71965.1"/>
    </source>
</evidence>
<protein>
    <submittedName>
        <fullName evidence="1">Uncharacterized protein</fullName>
    </submittedName>
</protein>